<dbReference type="Proteomes" id="UP000324104">
    <property type="component" value="Unassembled WGS sequence"/>
</dbReference>
<evidence type="ECO:0000313" key="6">
    <source>
        <dbReference type="EMBL" id="TYT61640.1"/>
    </source>
</evidence>
<keyword evidence="5" id="KW-0812">Transmembrane</keyword>
<keyword evidence="3 4" id="KW-0974">Archaeal flagellum</keyword>
<comment type="caution">
    <text evidence="6">The sequence shown here is derived from an EMBL/GenBank/DDBJ whole genome shotgun (WGS) entry which is preliminary data.</text>
</comment>
<dbReference type="GO" id="GO:0097589">
    <property type="term" value="C:archaeal-type flagellum"/>
    <property type="evidence" value="ECO:0007669"/>
    <property type="project" value="UniProtKB-SubCell"/>
</dbReference>
<dbReference type="GO" id="GO:0097588">
    <property type="term" value="P:archaeal or bacterial-type flagellum-dependent cell motility"/>
    <property type="evidence" value="ECO:0007669"/>
    <property type="project" value="InterPro"/>
</dbReference>
<dbReference type="NCBIfam" id="TIGR02537">
    <property type="entry name" value="arch_flag_Nterm"/>
    <property type="match status" value="1"/>
</dbReference>
<keyword evidence="5" id="KW-0472">Membrane</keyword>
<dbReference type="GO" id="GO:0005198">
    <property type="term" value="F:structural molecule activity"/>
    <property type="evidence" value="ECO:0007669"/>
    <property type="project" value="InterPro"/>
</dbReference>
<evidence type="ECO:0000256" key="1">
    <source>
        <dbReference type="ARBA" id="ARBA00004618"/>
    </source>
</evidence>
<dbReference type="PANTHER" id="PTHR35903">
    <property type="entry name" value="FLAGELLIN B1"/>
    <property type="match status" value="1"/>
</dbReference>
<comment type="function">
    <text evidence="4">Flagellin is the subunit protein which polymerizes to form the filaments of archaeal flagella.</text>
</comment>
<protein>
    <recommendedName>
        <fullName evidence="4">Flagellin</fullName>
    </recommendedName>
</protein>
<evidence type="ECO:0000256" key="3">
    <source>
        <dbReference type="ARBA" id="ARBA00022440"/>
    </source>
</evidence>
<dbReference type="RefSeq" id="WP_149081789.1">
    <property type="nucleotide sequence ID" value="NZ_VTAW01000015.1"/>
</dbReference>
<gene>
    <name evidence="6" type="ORF">FYC77_12275</name>
</gene>
<comment type="similarity">
    <text evidence="2 4">Belongs to the archaeal flagellin family.</text>
</comment>
<evidence type="ECO:0000256" key="5">
    <source>
        <dbReference type="SAM" id="Phobius"/>
    </source>
</evidence>
<name>A0A5D5AQ86_9EURY</name>
<sequence length="178" mass="18125">MVTTGVSNDRRGQVGIGTLIIFIAMVLVATIAAGALIHTAGTLESQAQATGEESAQQVSSGLVVFSSVGEVSADGTIETVEITVGPTPGSGAIDLESLVVDYTGAGSGGYEEVHADDIRDIEGTVLRSGSDRATIVLEDVSLEAGDDAHVTLMTSEGLETSTELVVPYELEAGETVSL</sequence>
<dbReference type="InterPro" id="IPR002774">
    <property type="entry name" value="Flagellin_arc-type"/>
</dbReference>
<dbReference type="InterPro" id="IPR013373">
    <property type="entry name" value="Flagellin/pilin_N_arc"/>
</dbReference>
<organism evidence="6 7">
    <name type="scientific">Natrialba swarupiae</name>
    <dbReference type="NCBI Taxonomy" id="2448032"/>
    <lineage>
        <taxon>Archaea</taxon>
        <taxon>Methanobacteriati</taxon>
        <taxon>Methanobacteriota</taxon>
        <taxon>Stenosarchaea group</taxon>
        <taxon>Halobacteria</taxon>
        <taxon>Halobacteriales</taxon>
        <taxon>Natrialbaceae</taxon>
        <taxon>Natrialba</taxon>
    </lineage>
</organism>
<keyword evidence="5" id="KW-1133">Transmembrane helix</keyword>
<evidence type="ECO:0000256" key="4">
    <source>
        <dbReference type="RuleBase" id="RU361282"/>
    </source>
</evidence>
<reference evidence="6 7" key="1">
    <citation type="submission" date="2019-08" db="EMBL/GenBank/DDBJ databases">
        <title>Archaea genome.</title>
        <authorList>
            <person name="Kajale S."/>
            <person name="Shouche Y."/>
            <person name="Deshpande N."/>
            <person name="Sharma A."/>
        </authorList>
    </citation>
    <scope>NUCLEOTIDE SEQUENCE [LARGE SCALE GENOMIC DNA]</scope>
    <source>
        <strain evidence="6 7">ESP3B_9</strain>
    </source>
</reference>
<dbReference type="Pfam" id="PF01917">
    <property type="entry name" value="Flagellin_arch-type"/>
    <property type="match status" value="1"/>
</dbReference>
<proteinExistence type="inferred from homology"/>
<evidence type="ECO:0000313" key="7">
    <source>
        <dbReference type="Proteomes" id="UP000324104"/>
    </source>
</evidence>
<keyword evidence="6" id="KW-0966">Cell projection</keyword>
<accession>A0A5D5AQ86</accession>
<keyword evidence="6" id="KW-0282">Flagellum</keyword>
<keyword evidence="7" id="KW-1185">Reference proteome</keyword>
<evidence type="ECO:0000256" key="2">
    <source>
        <dbReference type="ARBA" id="ARBA00010256"/>
    </source>
</evidence>
<keyword evidence="6" id="KW-0969">Cilium</keyword>
<dbReference type="AlphaFoldDB" id="A0A5D5AQ86"/>
<feature type="transmembrane region" description="Helical" evidence="5">
    <location>
        <begin position="14"/>
        <end position="37"/>
    </location>
</feature>
<dbReference type="EMBL" id="VTAW01000015">
    <property type="protein sequence ID" value="TYT61640.1"/>
    <property type="molecule type" value="Genomic_DNA"/>
</dbReference>
<dbReference type="PANTHER" id="PTHR35903:SF1">
    <property type="entry name" value="FLAGELLIN B1"/>
    <property type="match status" value="1"/>
</dbReference>
<comment type="subcellular location">
    <subcellularLocation>
        <location evidence="1 4">Archaeal flagellum</location>
    </subcellularLocation>
</comment>